<feature type="region of interest" description="Disordered" evidence="1">
    <location>
        <begin position="1"/>
        <end position="30"/>
    </location>
</feature>
<accession>A0A8S5V5J9</accession>
<reference evidence="2" key="1">
    <citation type="journal article" date="2021" name="Proc. Natl. Acad. Sci. U.S.A.">
        <title>A Catalog of Tens of Thousands of Viruses from Human Metagenomes Reveals Hidden Associations with Chronic Diseases.</title>
        <authorList>
            <person name="Tisza M.J."/>
            <person name="Buck C.B."/>
        </authorList>
    </citation>
    <scope>NUCLEOTIDE SEQUENCE</scope>
    <source>
        <strain evidence="2">CtKRD15</strain>
    </source>
</reference>
<evidence type="ECO:0000313" key="2">
    <source>
        <dbReference type="EMBL" id="DAG01980.1"/>
    </source>
</evidence>
<evidence type="ECO:0000256" key="1">
    <source>
        <dbReference type="SAM" id="MobiDB-lite"/>
    </source>
</evidence>
<protein>
    <submittedName>
        <fullName evidence="2">Uncharacterized protein</fullName>
    </submittedName>
</protein>
<proteinExistence type="predicted"/>
<sequence>MGRLAACPRLSTPLQSSASESDDAGHTRWGWGDRLIPISHRVSGVSEPDGVD</sequence>
<organism evidence="2">
    <name type="scientific">Siphoviridae sp. ctKRD15</name>
    <dbReference type="NCBI Taxonomy" id="2825441"/>
    <lineage>
        <taxon>Viruses</taxon>
        <taxon>Duplodnaviria</taxon>
        <taxon>Heunggongvirae</taxon>
        <taxon>Uroviricota</taxon>
        <taxon>Caudoviricetes</taxon>
    </lineage>
</organism>
<name>A0A8S5V5J9_9CAUD</name>
<dbReference type="EMBL" id="BK016201">
    <property type="protein sequence ID" value="DAG01980.1"/>
    <property type="molecule type" value="Genomic_DNA"/>
</dbReference>